<evidence type="ECO:0000256" key="8">
    <source>
        <dbReference type="SAM" id="SignalP"/>
    </source>
</evidence>
<comment type="similarity">
    <text evidence="7">Belongs to the TonB-dependent receptor family.</text>
</comment>
<dbReference type="Pfam" id="PF13715">
    <property type="entry name" value="CarbopepD_reg_2"/>
    <property type="match status" value="1"/>
</dbReference>
<feature type="chain" id="PRO_5045912665" evidence="8">
    <location>
        <begin position="16"/>
        <end position="973"/>
    </location>
</feature>
<evidence type="ECO:0000256" key="5">
    <source>
        <dbReference type="ARBA" id="ARBA00023136"/>
    </source>
</evidence>
<comment type="subcellular location">
    <subcellularLocation>
        <location evidence="1 7">Cell outer membrane</location>
        <topology evidence="1 7">Multi-pass membrane protein</topology>
    </subcellularLocation>
</comment>
<dbReference type="Pfam" id="PF07715">
    <property type="entry name" value="Plug"/>
    <property type="match status" value="1"/>
</dbReference>
<reference evidence="10 11" key="1">
    <citation type="submission" date="2021-01" db="EMBL/GenBank/DDBJ databases">
        <title>Chryseolinea sp. Jin1 Genome sequencing and assembly.</title>
        <authorList>
            <person name="Kim I."/>
        </authorList>
    </citation>
    <scope>NUCLEOTIDE SEQUENCE [LARGE SCALE GENOMIC DNA]</scope>
    <source>
        <strain evidence="10 11">Jin1</strain>
    </source>
</reference>
<dbReference type="Proteomes" id="UP000613030">
    <property type="component" value="Unassembled WGS sequence"/>
</dbReference>
<organism evidence="10 11">
    <name type="scientific">Chryseolinea lacunae</name>
    <dbReference type="NCBI Taxonomy" id="2801331"/>
    <lineage>
        <taxon>Bacteria</taxon>
        <taxon>Pseudomonadati</taxon>
        <taxon>Bacteroidota</taxon>
        <taxon>Cytophagia</taxon>
        <taxon>Cytophagales</taxon>
        <taxon>Fulvivirgaceae</taxon>
        <taxon>Chryseolinea</taxon>
    </lineage>
</organism>
<dbReference type="Gene3D" id="2.170.130.10">
    <property type="entry name" value="TonB-dependent receptor, plug domain"/>
    <property type="match status" value="1"/>
</dbReference>
<dbReference type="EMBL" id="JAERRB010000002">
    <property type="protein sequence ID" value="MBL0740790.1"/>
    <property type="molecule type" value="Genomic_DNA"/>
</dbReference>
<protein>
    <submittedName>
        <fullName evidence="10">TonB-dependent receptor</fullName>
    </submittedName>
</protein>
<keyword evidence="3 7" id="KW-1134">Transmembrane beta strand</keyword>
<evidence type="ECO:0000256" key="1">
    <source>
        <dbReference type="ARBA" id="ARBA00004571"/>
    </source>
</evidence>
<keyword evidence="4 7" id="KW-0812">Transmembrane</keyword>
<keyword evidence="10" id="KW-0675">Receptor</keyword>
<evidence type="ECO:0000259" key="9">
    <source>
        <dbReference type="Pfam" id="PF07715"/>
    </source>
</evidence>
<keyword evidence="8" id="KW-0732">Signal</keyword>
<accession>A0ABS1KMU9</accession>
<evidence type="ECO:0000256" key="6">
    <source>
        <dbReference type="ARBA" id="ARBA00023237"/>
    </source>
</evidence>
<evidence type="ECO:0000256" key="2">
    <source>
        <dbReference type="ARBA" id="ARBA00022448"/>
    </source>
</evidence>
<dbReference type="NCBIfam" id="TIGR04056">
    <property type="entry name" value="OMP_RagA_SusC"/>
    <property type="match status" value="1"/>
</dbReference>
<keyword evidence="6 7" id="KW-0998">Cell outer membrane</keyword>
<evidence type="ECO:0000313" key="11">
    <source>
        <dbReference type="Proteomes" id="UP000613030"/>
    </source>
</evidence>
<dbReference type="SUPFAM" id="SSF49464">
    <property type="entry name" value="Carboxypeptidase regulatory domain-like"/>
    <property type="match status" value="1"/>
</dbReference>
<dbReference type="InterPro" id="IPR023997">
    <property type="entry name" value="TonB-dep_OMP_SusC/RagA_CS"/>
</dbReference>
<keyword evidence="11" id="KW-1185">Reference proteome</keyword>
<dbReference type="Gene3D" id="2.60.40.1120">
    <property type="entry name" value="Carboxypeptidase-like, regulatory domain"/>
    <property type="match status" value="1"/>
</dbReference>
<evidence type="ECO:0000313" key="10">
    <source>
        <dbReference type="EMBL" id="MBL0740790.1"/>
    </source>
</evidence>
<feature type="domain" description="TonB-dependent receptor plug" evidence="9">
    <location>
        <begin position="106"/>
        <end position="212"/>
    </location>
</feature>
<dbReference type="SUPFAM" id="SSF56935">
    <property type="entry name" value="Porins"/>
    <property type="match status" value="1"/>
</dbReference>
<dbReference type="NCBIfam" id="TIGR04057">
    <property type="entry name" value="SusC_RagA_signa"/>
    <property type="match status" value="1"/>
</dbReference>
<feature type="signal peptide" evidence="8">
    <location>
        <begin position="1"/>
        <end position="15"/>
    </location>
</feature>
<dbReference type="PROSITE" id="PS52016">
    <property type="entry name" value="TONB_DEPENDENT_REC_3"/>
    <property type="match status" value="1"/>
</dbReference>
<dbReference type="Gene3D" id="2.40.170.20">
    <property type="entry name" value="TonB-dependent receptor, beta-barrel domain"/>
    <property type="match status" value="1"/>
</dbReference>
<sequence length="973" mass="105885">MIVALLLLGSLNAWAQDVVTGKVTLVTGEALPGVSVMLKGTSVGSMTDADGNYRINAKEGTLIYSFIGYKTQETLIEGRTSIDISMEEDITTLEQIVVVGYGTQEKKDITGAVGVVDQKAMASRPNTQFGNLIQGKTAGVQVISPSGKPSAGFSIRVRGTSSISGSSEPLYVVDGVPSSDTRTLNPADIESISILKDASSAAIYGAQGANGVVLITTKKGKSGTPRVDFNAYTGFATAWRKLKVLNSEQYRDLMTELGQSTDWSQYTANTDWQNEIFQNGRSQNYQLAISGKSDKTSYYISGGWMQQTGAVRSSEMDRYNFKISLEQKMNNWLAVGTNLNFVKYHDVDVSDNLNVNSGGVILGMLSTPPNIGIFRPNGTYTANPFQDWENPVAGTDGSDRNYKNQRVLGNVYSEINFLPELKLRSNLGIDYQLGVNDYFLNPFSTSYGRAKKGIARNSTNLTNYYIWDNTLQYNKSFNEHNLSVLVGSVIQKTRWENNSIEKNGFSSAGIPTTNAGSTIVSASNDKSEKSNASFISRVTYDYNGRYLLTANFRADGSSSFGPNNRWGYFPSVSVGWRISEEEFFAGVGAVSDLKLRAGWGLVGNDIGGYAYIGKVSTGANYPIGGAILPGTYPNTIQNNDLKWESTEQTNIGIDFSVLNSRIQFSADAYLKNTSDLLLYVPIPKSTGFDTGLQNVGKLQNKGLEFQVTSRNLVNALTWETDFNISFNRNKVVSIVGQQVIGGGVAGRGDVSYSVEGKPLGMFYGYVSGGVDPATGNAYYIDKNGESTFDPATDDRTFIGNPNPDFIYGMTNTFGYKNFSLSIFLQGSQGNDVFNATRIETEGMTDAKNQSAVVANRWRAAGDITDIPRSSWGNTNNSRLSSRFVEDGSYMRVKAVTLSYNVPSAMITKLHMSNLKVYVTGENLFTITGYKGYDPEVSAFGGDSDNGVKNTSLGVDYGTYPQTRNLIFGLNVSF</sequence>
<keyword evidence="2 7" id="KW-0813">Transport</keyword>
<gene>
    <name evidence="10" type="ORF">JI741_06145</name>
</gene>
<name>A0ABS1KMU9_9BACT</name>
<dbReference type="InterPro" id="IPR039426">
    <property type="entry name" value="TonB-dep_rcpt-like"/>
</dbReference>
<comment type="caution">
    <text evidence="10">The sequence shown here is derived from an EMBL/GenBank/DDBJ whole genome shotgun (WGS) entry which is preliminary data.</text>
</comment>
<keyword evidence="5 7" id="KW-0472">Membrane</keyword>
<evidence type="ECO:0000256" key="4">
    <source>
        <dbReference type="ARBA" id="ARBA00022692"/>
    </source>
</evidence>
<dbReference type="InterPro" id="IPR012910">
    <property type="entry name" value="Plug_dom"/>
</dbReference>
<proteinExistence type="inferred from homology"/>
<evidence type="ECO:0000256" key="3">
    <source>
        <dbReference type="ARBA" id="ARBA00022452"/>
    </source>
</evidence>
<dbReference type="InterPro" id="IPR023996">
    <property type="entry name" value="TonB-dep_OMP_SusC/RagA"/>
</dbReference>
<dbReference type="InterPro" id="IPR037066">
    <property type="entry name" value="Plug_dom_sf"/>
</dbReference>
<dbReference type="InterPro" id="IPR008969">
    <property type="entry name" value="CarboxyPept-like_regulatory"/>
</dbReference>
<evidence type="ECO:0000256" key="7">
    <source>
        <dbReference type="PROSITE-ProRule" id="PRU01360"/>
    </source>
</evidence>
<dbReference type="InterPro" id="IPR036942">
    <property type="entry name" value="Beta-barrel_TonB_sf"/>
</dbReference>